<evidence type="ECO:0000256" key="1">
    <source>
        <dbReference type="ARBA" id="ARBA00022676"/>
    </source>
</evidence>
<dbReference type="PANTHER" id="PTHR32282:SF15">
    <property type="entry name" value="PENICILLIN-BINDING PROTEIN 1C"/>
    <property type="match status" value="1"/>
</dbReference>
<dbReference type="GO" id="GO:0009252">
    <property type="term" value="P:peptidoglycan biosynthetic process"/>
    <property type="evidence" value="ECO:0007669"/>
    <property type="project" value="TreeGrafter"/>
</dbReference>
<evidence type="ECO:0000259" key="3">
    <source>
        <dbReference type="Pfam" id="PF06832"/>
    </source>
</evidence>
<dbReference type="InterPro" id="IPR050396">
    <property type="entry name" value="Glycosyltr_51/Transpeptidase"/>
</dbReference>
<name>A0A645C0U4_9ZZZZ</name>
<dbReference type="Pfam" id="PF06832">
    <property type="entry name" value="BiPBP_C"/>
    <property type="match status" value="1"/>
</dbReference>
<dbReference type="Gene3D" id="3.40.710.10">
    <property type="entry name" value="DD-peptidase/beta-lactamase superfamily"/>
    <property type="match status" value="1"/>
</dbReference>
<keyword evidence="2" id="KW-0808">Transferase</keyword>
<gene>
    <name evidence="4" type="ORF">SDC9_115890</name>
</gene>
<dbReference type="InterPro" id="IPR012338">
    <property type="entry name" value="Beta-lactam/transpept-like"/>
</dbReference>
<sequence length="337" mass="36611">MLDLLRNAGFLTLNRPTGHYGDSLILGGCEVTLLQMAEGYGVLAALGVHRRPRFLSGEPFPERRILPEAAPFLVADILKDTGRLLPVHGRRIEHRRDWFAFKTGTSYGYRDAWTAAYNPRHTVVVWMGDPAGAPHPELVGLSAAAPAIVEVLRALPATVWYEPPPGVESRTVCTLSGAPPSPLCPSTRTEYAIAGVSSTTPCTLHVIRNGAPAVRWPAELEEFALRRSLEFETGRTVSIVSPLPGSRYFLTPLGGEQKTALKAEGAVPPVYWFVGGTFAGRQEGSIPLFWSLRKGRHTVSLVDSRGRTASSWVIVEAIEKGPEHRPGPSSLLLTPVD</sequence>
<dbReference type="PANTHER" id="PTHR32282">
    <property type="entry name" value="BINDING PROTEIN TRANSPEPTIDASE, PUTATIVE-RELATED"/>
    <property type="match status" value="1"/>
</dbReference>
<evidence type="ECO:0000256" key="2">
    <source>
        <dbReference type="ARBA" id="ARBA00022679"/>
    </source>
</evidence>
<dbReference type="EMBL" id="VSSQ01022561">
    <property type="protein sequence ID" value="MPM68953.1"/>
    <property type="molecule type" value="Genomic_DNA"/>
</dbReference>
<proteinExistence type="predicted"/>
<evidence type="ECO:0000313" key="4">
    <source>
        <dbReference type="EMBL" id="MPM68953.1"/>
    </source>
</evidence>
<reference evidence="4" key="1">
    <citation type="submission" date="2019-08" db="EMBL/GenBank/DDBJ databases">
        <authorList>
            <person name="Kucharzyk K."/>
            <person name="Murdoch R.W."/>
            <person name="Higgins S."/>
            <person name="Loffler F."/>
        </authorList>
    </citation>
    <scope>NUCLEOTIDE SEQUENCE</scope>
</reference>
<dbReference type="AlphaFoldDB" id="A0A645C0U4"/>
<dbReference type="InterPro" id="IPR009647">
    <property type="entry name" value="PBP_C"/>
</dbReference>
<keyword evidence="1" id="KW-0328">Glycosyltransferase</keyword>
<dbReference type="GO" id="GO:0030288">
    <property type="term" value="C:outer membrane-bounded periplasmic space"/>
    <property type="evidence" value="ECO:0007669"/>
    <property type="project" value="TreeGrafter"/>
</dbReference>
<protein>
    <recommendedName>
        <fullName evidence="3">Penicillin-binding C-terminal domain-containing protein</fullName>
    </recommendedName>
</protein>
<comment type="caution">
    <text evidence="4">The sequence shown here is derived from an EMBL/GenBank/DDBJ whole genome shotgun (WGS) entry which is preliminary data.</text>
</comment>
<dbReference type="GO" id="GO:0008955">
    <property type="term" value="F:peptidoglycan glycosyltransferase activity"/>
    <property type="evidence" value="ECO:0007669"/>
    <property type="project" value="TreeGrafter"/>
</dbReference>
<organism evidence="4">
    <name type="scientific">bioreactor metagenome</name>
    <dbReference type="NCBI Taxonomy" id="1076179"/>
    <lineage>
        <taxon>unclassified sequences</taxon>
        <taxon>metagenomes</taxon>
        <taxon>ecological metagenomes</taxon>
    </lineage>
</organism>
<feature type="domain" description="Penicillin-binding C-terminal" evidence="3">
    <location>
        <begin position="233"/>
        <end position="310"/>
    </location>
</feature>
<accession>A0A645C0U4</accession>
<dbReference type="SUPFAM" id="SSF56601">
    <property type="entry name" value="beta-lactamase/transpeptidase-like"/>
    <property type="match status" value="1"/>
</dbReference>